<evidence type="ECO:0000256" key="3">
    <source>
        <dbReference type="ARBA" id="ARBA00022837"/>
    </source>
</evidence>
<dbReference type="PROSITE" id="PS50222">
    <property type="entry name" value="EF_HAND_2"/>
    <property type="match status" value="2"/>
</dbReference>
<dbReference type="SMART" id="SM00054">
    <property type="entry name" value="EFh"/>
    <property type="match status" value="2"/>
</dbReference>
<sequence>MRKRATRQNSNVFNIFDQKQIAEFKEAFSMFDHDADGFVDKEDLKDMLHSLGQTPTDSYIEAMIDEATGPINFTMFLTLMGEKLSGTDPEPDILMAFECFDDDSSGLINADELREAMTTMGDRLTEAELATVFKNAPIDANNNFNYREFVRMLKYGE</sequence>
<dbReference type="InterPro" id="IPR018247">
    <property type="entry name" value="EF_Hand_1_Ca_BS"/>
</dbReference>
<dbReference type="InterPro" id="IPR011992">
    <property type="entry name" value="EF-hand-dom_pair"/>
</dbReference>
<evidence type="ECO:0000256" key="1">
    <source>
        <dbReference type="ARBA" id="ARBA00022723"/>
    </source>
</evidence>
<keyword evidence="6" id="KW-1185">Reference proteome</keyword>
<evidence type="ECO:0000256" key="2">
    <source>
        <dbReference type="ARBA" id="ARBA00022737"/>
    </source>
</evidence>
<organism evidence="5 6">
    <name type="scientific">Dimargaris cristalligena</name>
    <dbReference type="NCBI Taxonomy" id="215637"/>
    <lineage>
        <taxon>Eukaryota</taxon>
        <taxon>Fungi</taxon>
        <taxon>Fungi incertae sedis</taxon>
        <taxon>Zoopagomycota</taxon>
        <taxon>Kickxellomycotina</taxon>
        <taxon>Dimargaritomycetes</taxon>
        <taxon>Dimargaritales</taxon>
        <taxon>Dimargaritaceae</taxon>
        <taxon>Dimargaris</taxon>
    </lineage>
</organism>
<dbReference type="Proteomes" id="UP000268162">
    <property type="component" value="Unassembled WGS sequence"/>
</dbReference>
<feature type="domain" description="EF-hand" evidence="4">
    <location>
        <begin position="88"/>
        <end position="123"/>
    </location>
</feature>
<dbReference type="PANTHER" id="PTHR23049">
    <property type="entry name" value="MYOSIN REGULATORY LIGHT CHAIN 2"/>
    <property type="match status" value="1"/>
</dbReference>
<dbReference type="STRING" id="215637.A0A4P9ZZF2"/>
<evidence type="ECO:0000259" key="4">
    <source>
        <dbReference type="PROSITE" id="PS50222"/>
    </source>
</evidence>
<keyword evidence="1" id="KW-0479">Metal-binding</keyword>
<reference evidence="6" key="1">
    <citation type="journal article" date="2018" name="Nat. Microbiol.">
        <title>Leveraging single-cell genomics to expand the fungal tree of life.</title>
        <authorList>
            <person name="Ahrendt S.R."/>
            <person name="Quandt C.A."/>
            <person name="Ciobanu D."/>
            <person name="Clum A."/>
            <person name="Salamov A."/>
            <person name="Andreopoulos B."/>
            <person name="Cheng J.F."/>
            <person name="Woyke T."/>
            <person name="Pelin A."/>
            <person name="Henrissat B."/>
            <person name="Reynolds N.K."/>
            <person name="Benny G.L."/>
            <person name="Smith M.E."/>
            <person name="James T.Y."/>
            <person name="Grigoriev I.V."/>
        </authorList>
    </citation>
    <scope>NUCLEOTIDE SEQUENCE [LARGE SCALE GENOMIC DNA]</scope>
    <source>
        <strain evidence="6">RSA 468</strain>
    </source>
</reference>
<name>A0A4P9ZZF2_9FUNG</name>
<dbReference type="FunFam" id="1.10.238.10:FF:000007">
    <property type="entry name" value="Putative myosin regulatory light chain sqh"/>
    <property type="match status" value="1"/>
</dbReference>
<keyword evidence="3" id="KW-0106">Calcium</keyword>
<dbReference type="GO" id="GO:0005509">
    <property type="term" value="F:calcium ion binding"/>
    <property type="evidence" value="ECO:0007669"/>
    <property type="project" value="InterPro"/>
</dbReference>
<dbReference type="AlphaFoldDB" id="A0A4P9ZZF2"/>
<evidence type="ECO:0000313" key="5">
    <source>
        <dbReference type="EMBL" id="RKP39087.1"/>
    </source>
</evidence>
<dbReference type="Gene3D" id="1.10.238.10">
    <property type="entry name" value="EF-hand"/>
    <property type="match status" value="2"/>
</dbReference>
<dbReference type="SUPFAM" id="SSF47473">
    <property type="entry name" value="EF-hand"/>
    <property type="match status" value="1"/>
</dbReference>
<dbReference type="InterPro" id="IPR050403">
    <property type="entry name" value="Myosin_RLC"/>
</dbReference>
<accession>A0A4P9ZZF2</accession>
<dbReference type="EMBL" id="ML002299">
    <property type="protein sequence ID" value="RKP39087.1"/>
    <property type="molecule type" value="Genomic_DNA"/>
</dbReference>
<evidence type="ECO:0000313" key="6">
    <source>
        <dbReference type="Proteomes" id="UP000268162"/>
    </source>
</evidence>
<dbReference type="Pfam" id="PF13405">
    <property type="entry name" value="EF-hand_6"/>
    <property type="match status" value="1"/>
</dbReference>
<gene>
    <name evidence="5" type="ORF">BJ085DRAFT_42964</name>
</gene>
<dbReference type="PROSITE" id="PS00018">
    <property type="entry name" value="EF_HAND_1"/>
    <property type="match status" value="2"/>
</dbReference>
<keyword evidence="2" id="KW-0677">Repeat</keyword>
<dbReference type="Pfam" id="PF13499">
    <property type="entry name" value="EF-hand_7"/>
    <property type="match status" value="1"/>
</dbReference>
<feature type="domain" description="EF-hand" evidence="4">
    <location>
        <begin position="19"/>
        <end position="54"/>
    </location>
</feature>
<dbReference type="InterPro" id="IPR002048">
    <property type="entry name" value="EF_hand_dom"/>
</dbReference>
<proteinExistence type="predicted"/>
<protein>
    <recommendedName>
        <fullName evidence="4">EF-hand domain-containing protein</fullName>
    </recommendedName>
</protein>
<dbReference type="CDD" id="cd00051">
    <property type="entry name" value="EFh"/>
    <property type="match status" value="2"/>
</dbReference>